<keyword evidence="9" id="KW-1185">Reference proteome</keyword>
<feature type="active site" description="Charge relay system" evidence="5">
    <location>
        <position position="179"/>
    </location>
</feature>
<comment type="similarity">
    <text evidence="1 5">Belongs to the peptidase S8 family.</text>
</comment>
<reference evidence="8" key="1">
    <citation type="submission" date="2020-08" db="EMBL/GenBank/DDBJ databases">
        <title>Lewinella bacteria from marine environments.</title>
        <authorList>
            <person name="Zhong Y."/>
        </authorList>
    </citation>
    <scope>NUCLEOTIDE SEQUENCE</scope>
    <source>
        <strain evidence="8">KCTC 42187</strain>
    </source>
</reference>
<dbReference type="RefSeq" id="WP_187466851.1">
    <property type="nucleotide sequence ID" value="NZ_JACSIT010000104.1"/>
</dbReference>
<dbReference type="GO" id="GO:0004252">
    <property type="term" value="F:serine-type endopeptidase activity"/>
    <property type="evidence" value="ECO:0007669"/>
    <property type="project" value="UniProtKB-UniRule"/>
</dbReference>
<dbReference type="EMBL" id="JACSIT010000104">
    <property type="protein sequence ID" value="MBC6994779.1"/>
    <property type="molecule type" value="Genomic_DNA"/>
</dbReference>
<evidence type="ECO:0000256" key="1">
    <source>
        <dbReference type="ARBA" id="ARBA00011073"/>
    </source>
</evidence>
<evidence type="ECO:0000256" key="3">
    <source>
        <dbReference type="ARBA" id="ARBA00022801"/>
    </source>
</evidence>
<dbReference type="PROSITE" id="PS51892">
    <property type="entry name" value="SUBTILASE"/>
    <property type="match status" value="1"/>
</dbReference>
<keyword evidence="6" id="KW-0732">Signal</keyword>
<sequence>MRIYTLLLLASLAWSTLASQPGPPDPLDPAYAQIFQAYKNKLQEHGYPVGRAGNSAYVPGQYVLKYQGSNASSDFAADLAKLKMDFGPNNVKLISQCGCGSDFQIYAVEFRTLGGEEKGKAGKTQVAQSIGQEEVEPNFYVVPELPQIQDRPAYNQLPPNFAVLPSGKPGTPVTIALLDSGIDPYFQHPQVTNGYAPLYLWKNESKDPDPFCLPNDVFGWDFINDDNAPVDDNSHGTHIASRIAQQLKTNAPDVNYRFMSVKMLDHDGVGTTFHAACAVYYAAYHKADVINASWGFYGERDAILRGAFEYAESQGVATLTSAGNERQDISEVNHYPSSFTLERDPLNSIFFTSAARTKTQLWPLTNYYFDETARGSHFRAAPGANLWGLMPHHLGLPDNVARKSGTSIAAPFATALAAYYHHLHPGADPVALTEALKAAIEDQGTAATLNYNGLAIPYKVFSWVILQ</sequence>
<dbReference type="PANTHER" id="PTHR43806:SF11">
    <property type="entry name" value="CEREVISIN-RELATED"/>
    <property type="match status" value="1"/>
</dbReference>
<proteinExistence type="inferred from homology"/>
<organism evidence="8 9">
    <name type="scientific">Neolewinella lacunae</name>
    <dbReference type="NCBI Taxonomy" id="1517758"/>
    <lineage>
        <taxon>Bacteria</taxon>
        <taxon>Pseudomonadati</taxon>
        <taxon>Bacteroidota</taxon>
        <taxon>Saprospiria</taxon>
        <taxon>Saprospirales</taxon>
        <taxon>Lewinellaceae</taxon>
        <taxon>Neolewinella</taxon>
    </lineage>
</organism>
<dbReference type="PROSITE" id="PS00138">
    <property type="entry name" value="SUBTILASE_SER"/>
    <property type="match status" value="1"/>
</dbReference>
<dbReference type="Gene3D" id="3.40.50.200">
    <property type="entry name" value="Peptidase S8/S53 domain"/>
    <property type="match status" value="1"/>
</dbReference>
<comment type="caution">
    <text evidence="8">The sequence shown here is derived from an EMBL/GenBank/DDBJ whole genome shotgun (WGS) entry which is preliminary data.</text>
</comment>
<name>A0A923T8P2_9BACT</name>
<feature type="domain" description="Peptidase S8/S53" evidence="7">
    <location>
        <begin position="171"/>
        <end position="448"/>
    </location>
</feature>
<dbReference type="InterPro" id="IPR023828">
    <property type="entry name" value="Peptidase_S8_Ser-AS"/>
</dbReference>
<accession>A0A923T8P2</accession>
<evidence type="ECO:0000256" key="2">
    <source>
        <dbReference type="ARBA" id="ARBA00022670"/>
    </source>
</evidence>
<gene>
    <name evidence="8" type="ORF">H9S92_11425</name>
</gene>
<dbReference type="PRINTS" id="PR00723">
    <property type="entry name" value="SUBTILISIN"/>
</dbReference>
<dbReference type="AlphaFoldDB" id="A0A923T8P2"/>
<evidence type="ECO:0000256" key="6">
    <source>
        <dbReference type="SAM" id="SignalP"/>
    </source>
</evidence>
<evidence type="ECO:0000259" key="7">
    <source>
        <dbReference type="Pfam" id="PF00082"/>
    </source>
</evidence>
<keyword evidence="2 5" id="KW-0645">Protease</keyword>
<feature type="chain" id="PRO_5036973052" evidence="6">
    <location>
        <begin position="19"/>
        <end position="467"/>
    </location>
</feature>
<evidence type="ECO:0000313" key="9">
    <source>
        <dbReference type="Proteomes" id="UP000650081"/>
    </source>
</evidence>
<feature type="active site" description="Charge relay system" evidence="5">
    <location>
        <position position="407"/>
    </location>
</feature>
<keyword evidence="4 5" id="KW-0720">Serine protease</keyword>
<dbReference type="InterPro" id="IPR050131">
    <property type="entry name" value="Peptidase_S8_subtilisin-like"/>
</dbReference>
<evidence type="ECO:0000256" key="5">
    <source>
        <dbReference type="PROSITE-ProRule" id="PRU01240"/>
    </source>
</evidence>
<dbReference type="InterPro" id="IPR036852">
    <property type="entry name" value="Peptidase_S8/S53_dom_sf"/>
</dbReference>
<dbReference type="Pfam" id="PF00082">
    <property type="entry name" value="Peptidase_S8"/>
    <property type="match status" value="1"/>
</dbReference>
<evidence type="ECO:0000313" key="8">
    <source>
        <dbReference type="EMBL" id="MBC6994779.1"/>
    </source>
</evidence>
<dbReference type="SUPFAM" id="SSF52743">
    <property type="entry name" value="Subtilisin-like"/>
    <property type="match status" value="1"/>
</dbReference>
<protein>
    <submittedName>
        <fullName evidence="8">S8 family serine peptidase</fullName>
    </submittedName>
</protein>
<dbReference type="InterPro" id="IPR015500">
    <property type="entry name" value="Peptidase_S8_subtilisin-rel"/>
</dbReference>
<dbReference type="InterPro" id="IPR000209">
    <property type="entry name" value="Peptidase_S8/S53_dom"/>
</dbReference>
<feature type="signal peptide" evidence="6">
    <location>
        <begin position="1"/>
        <end position="18"/>
    </location>
</feature>
<dbReference type="Proteomes" id="UP000650081">
    <property type="component" value="Unassembled WGS sequence"/>
</dbReference>
<evidence type="ECO:0000256" key="4">
    <source>
        <dbReference type="ARBA" id="ARBA00022825"/>
    </source>
</evidence>
<keyword evidence="3 5" id="KW-0378">Hydrolase</keyword>
<dbReference type="GO" id="GO:0006508">
    <property type="term" value="P:proteolysis"/>
    <property type="evidence" value="ECO:0007669"/>
    <property type="project" value="UniProtKB-KW"/>
</dbReference>
<dbReference type="PANTHER" id="PTHR43806">
    <property type="entry name" value="PEPTIDASE S8"/>
    <property type="match status" value="1"/>
</dbReference>
<feature type="active site" description="Charge relay system" evidence="5">
    <location>
        <position position="235"/>
    </location>
</feature>